<proteinExistence type="predicted"/>
<name>A0ABR3G7A5_9PEZI</name>
<comment type="caution">
    <text evidence="2">The sequence shown here is derived from an EMBL/GenBank/DDBJ whole genome shotgun (WGS) entry which is preliminary data.</text>
</comment>
<sequence length="139" mass="14578">MVHGDVRVDAFASNRGAGGMDLLISGRLRPYKLASNLADKLMAVADARDAEIKAERARDEESSLAAEIEDARRERGGGVAEEAEQARLDAAAKAARQRAAKRAKQTGPAKRGGGGGGGFKKSGRRGRRTFAGFGVTPTV</sequence>
<evidence type="ECO:0000313" key="2">
    <source>
        <dbReference type="EMBL" id="KAL0631824.1"/>
    </source>
</evidence>
<gene>
    <name evidence="2" type="ORF">Q9L58_009307</name>
</gene>
<evidence type="ECO:0000256" key="1">
    <source>
        <dbReference type="SAM" id="MobiDB-lite"/>
    </source>
</evidence>
<organism evidence="2 3">
    <name type="scientific">Discina gigas</name>
    <dbReference type="NCBI Taxonomy" id="1032678"/>
    <lineage>
        <taxon>Eukaryota</taxon>
        <taxon>Fungi</taxon>
        <taxon>Dikarya</taxon>
        <taxon>Ascomycota</taxon>
        <taxon>Pezizomycotina</taxon>
        <taxon>Pezizomycetes</taxon>
        <taxon>Pezizales</taxon>
        <taxon>Discinaceae</taxon>
        <taxon>Discina</taxon>
    </lineage>
</organism>
<feature type="compositionally biased region" description="Gly residues" evidence="1">
    <location>
        <begin position="110"/>
        <end position="120"/>
    </location>
</feature>
<evidence type="ECO:0000313" key="3">
    <source>
        <dbReference type="Proteomes" id="UP001447188"/>
    </source>
</evidence>
<feature type="compositionally biased region" description="Basic residues" evidence="1">
    <location>
        <begin position="95"/>
        <end position="104"/>
    </location>
</feature>
<dbReference type="Proteomes" id="UP001447188">
    <property type="component" value="Unassembled WGS sequence"/>
</dbReference>
<feature type="compositionally biased region" description="Low complexity" evidence="1">
    <location>
        <begin position="129"/>
        <end position="139"/>
    </location>
</feature>
<accession>A0ABR3G7A5</accession>
<protein>
    <submittedName>
        <fullName evidence="2">Uncharacterized protein</fullName>
    </submittedName>
</protein>
<dbReference type="EMBL" id="JBBBZM010000207">
    <property type="protein sequence ID" value="KAL0631824.1"/>
    <property type="molecule type" value="Genomic_DNA"/>
</dbReference>
<feature type="region of interest" description="Disordered" evidence="1">
    <location>
        <begin position="56"/>
        <end position="139"/>
    </location>
</feature>
<keyword evidence="3" id="KW-1185">Reference proteome</keyword>
<reference evidence="2 3" key="1">
    <citation type="submission" date="2024-02" db="EMBL/GenBank/DDBJ databases">
        <title>Discinaceae phylogenomics.</title>
        <authorList>
            <person name="Dirks A.C."/>
            <person name="James T.Y."/>
        </authorList>
    </citation>
    <scope>NUCLEOTIDE SEQUENCE [LARGE SCALE GENOMIC DNA]</scope>
    <source>
        <strain evidence="2 3">ACD0624</strain>
    </source>
</reference>